<dbReference type="InterPro" id="IPR018376">
    <property type="entry name" value="Enoyl-CoA_hyd/isom_CS"/>
</dbReference>
<dbReference type="PANTHER" id="PTHR43802">
    <property type="entry name" value="ENOYL-COA HYDRATASE"/>
    <property type="match status" value="1"/>
</dbReference>
<evidence type="ECO:0000256" key="2">
    <source>
        <dbReference type="ARBA" id="ARBA00005254"/>
    </source>
</evidence>
<comment type="catalytic activity">
    <reaction evidence="5">
        <text>a 4-saturated-(3S)-3-hydroxyacyl-CoA = a (3E)-enoyl-CoA + H2O</text>
        <dbReference type="Rhea" id="RHEA:20724"/>
        <dbReference type="ChEBI" id="CHEBI:15377"/>
        <dbReference type="ChEBI" id="CHEBI:58521"/>
        <dbReference type="ChEBI" id="CHEBI:137480"/>
        <dbReference type="EC" id="4.2.1.17"/>
    </reaction>
</comment>
<comment type="similarity">
    <text evidence="2 6">Belongs to the enoyl-CoA hydratase/isomerase family.</text>
</comment>
<evidence type="ECO:0000256" key="6">
    <source>
        <dbReference type="RuleBase" id="RU003707"/>
    </source>
</evidence>
<evidence type="ECO:0000313" key="8">
    <source>
        <dbReference type="Proteomes" id="UP000037712"/>
    </source>
</evidence>
<protein>
    <recommendedName>
        <fullName evidence="9">Dihydroxynaphthoic acid synthetase</fullName>
    </recommendedName>
</protein>
<keyword evidence="3" id="KW-0276">Fatty acid metabolism</keyword>
<dbReference type="SUPFAM" id="SSF52096">
    <property type="entry name" value="ClpP/crotonase"/>
    <property type="match status" value="1"/>
</dbReference>
<dbReference type="GO" id="GO:0006631">
    <property type="term" value="P:fatty acid metabolic process"/>
    <property type="evidence" value="ECO:0007669"/>
    <property type="project" value="UniProtKB-KW"/>
</dbReference>
<evidence type="ECO:0008006" key="9">
    <source>
        <dbReference type="Google" id="ProtNLM"/>
    </source>
</evidence>
<reference evidence="8" key="2">
    <citation type="submission" date="2015-01" db="EMBL/GenBank/DDBJ databases">
        <title>Draft genome sequence of potential hydrocarbon metabolising strain of Rhodococcus rhodochrous.</title>
        <authorList>
            <person name="Aggarwal R.K."/>
            <person name="Dawar C."/>
        </authorList>
    </citation>
    <scope>NUCLEOTIDE SEQUENCE [LARGE SCALE GENOMIC DNA]</scope>
    <source>
        <strain evidence="8">KG-21</strain>
    </source>
</reference>
<dbReference type="Gene3D" id="3.90.226.10">
    <property type="entry name" value="2-enoyl-CoA Hydratase, Chain A, domain 1"/>
    <property type="match status" value="1"/>
</dbReference>
<dbReference type="AlphaFoldDB" id="A0A0M9WNB3"/>
<evidence type="ECO:0000256" key="1">
    <source>
        <dbReference type="ARBA" id="ARBA00002994"/>
    </source>
</evidence>
<comment type="function">
    <text evidence="1">Could possibly oxidize fatty acids using specific components.</text>
</comment>
<name>A0A0M9WNB3_RHORH</name>
<reference evidence="7 8" key="1">
    <citation type="journal article" date="2015" name="Genome Announc.">
        <title>Draft Genome Sequence of Rhodococcus rhodochrous Strain KG-21, a Soil Isolate from Oil Fields of Krishna-Godavari Basin, India.</title>
        <authorList>
            <person name="Dawar C."/>
            <person name="Aggarwal R.K."/>
        </authorList>
    </citation>
    <scope>NUCLEOTIDE SEQUENCE [LARGE SCALE GENOMIC DNA]</scope>
    <source>
        <strain evidence="7 8">KG-21</strain>
    </source>
</reference>
<proteinExistence type="inferred from homology"/>
<evidence type="ECO:0000256" key="5">
    <source>
        <dbReference type="ARBA" id="ARBA00023717"/>
    </source>
</evidence>
<dbReference type="GO" id="GO:0004300">
    <property type="term" value="F:enoyl-CoA hydratase activity"/>
    <property type="evidence" value="ECO:0007669"/>
    <property type="project" value="UniProtKB-EC"/>
</dbReference>
<dbReference type="Pfam" id="PF00378">
    <property type="entry name" value="ECH_1"/>
    <property type="match status" value="1"/>
</dbReference>
<organism evidence="7 8">
    <name type="scientific">Rhodococcus rhodochrous KG-21</name>
    <dbReference type="NCBI Taxonomy" id="1441923"/>
    <lineage>
        <taxon>Bacteria</taxon>
        <taxon>Bacillati</taxon>
        <taxon>Actinomycetota</taxon>
        <taxon>Actinomycetes</taxon>
        <taxon>Mycobacteriales</taxon>
        <taxon>Nocardiaceae</taxon>
        <taxon>Rhodococcus</taxon>
    </lineage>
</organism>
<dbReference type="EMBL" id="AZYO01000038">
    <property type="protein sequence ID" value="KOS55407.1"/>
    <property type="molecule type" value="Genomic_DNA"/>
</dbReference>
<keyword evidence="3" id="KW-0443">Lipid metabolism</keyword>
<dbReference type="PROSITE" id="PS00166">
    <property type="entry name" value="ENOYL_COA_HYDRATASE"/>
    <property type="match status" value="1"/>
</dbReference>
<dbReference type="InterPro" id="IPR001753">
    <property type="entry name" value="Enoyl-CoA_hydra/iso"/>
</dbReference>
<evidence type="ECO:0000256" key="3">
    <source>
        <dbReference type="ARBA" id="ARBA00022832"/>
    </source>
</evidence>
<dbReference type="CDD" id="cd06558">
    <property type="entry name" value="crotonase-like"/>
    <property type="match status" value="1"/>
</dbReference>
<dbReference type="RefSeq" id="WP_054373365.1">
    <property type="nucleotide sequence ID" value="NZ_AZYO01000038.1"/>
</dbReference>
<gene>
    <name evidence="7" type="ORF">Z051_14995</name>
</gene>
<evidence type="ECO:0000256" key="4">
    <source>
        <dbReference type="ARBA" id="ARBA00023709"/>
    </source>
</evidence>
<dbReference type="InterPro" id="IPR029045">
    <property type="entry name" value="ClpP/crotonase-like_dom_sf"/>
</dbReference>
<accession>A0A0M9WNB3</accession>
<evidence type="ECO:0000313" key="7">
    <source>
        <dbReference type="EMBL" id="KOS55407.1"/>
    </source>
</evidence>
<sequence>MSLNGYHGSENDILIEIENRIAWITFNRPEALNAFGPAQFHRLADLLDGVSVNPDVGVVVLTGNGRAFSAGGDVREFTKKGLVDTGVYALRAMTSIRSCRKPVIAMVNGIAVGGGNELVIAADLAIAARSARLGQAGTMIGACPVLGGTNVLPLQIGEKRAKQIVFFSEKVPAEQAFEWGWVNAVVDDADLKSTTREWAERLLALHPQSLQIAKAGSNVWWNYSYDTMVNGLDMIAMGVPAESVDEGRDAFLAKRPADYSPWH</sequence>
<comment type="catalytic activity">
    <reaction evidence="4">
        <text>a (3S)-3-hydroxyacyl-CoA = a (2E)-enoyl-CoA + H2O</text>
        <dbReference type="Rhea" id="RHEA:16105"/>
        <dbReference type="ChEBI" id="CHEBI:15377"/>
        <dbReference type="ChEBI" id="CHEBI:57318"/>
        <dbReference type="ChEBI" id="CHEBI:58856"/>
        <dbReference type="EC" id="4.2.1.17"/>
    </reaction>
</comment>
<dbReference type="PANTHER" id="PTHR43802:SF1">
    <property type="entry name" value="IP11341P-RELATED"/>
    <property type="match status" value="1"/>
</dbReference>
<comment type="caution">
    <text evidence="7">The sequence shown here is derived from an EMBL/GenBank/DDBJ whole genome shotgun (WGS) entry which is preliminary data.</text>
</comment>
<dbReference type="PATRIC" id="fig|1441923.3.peg.3287"/>
<dbReference type="Proteomes" id="UP000037712">
    <property type="component" value="Unassembled WGS sequence"/>
</dbReference>